<organism evidence="1 2">
    <name type="scientific">Pseudoprevotella muciniphila</name>
    <dbReference type="NCBI Taxonomy" id="2133944"/>
    <lineage>
        <taxon>Bacteria</taxon>
        <taxon>Pseudomonadati</taxon>
        <taxon>Bacteroidota</taxon>
        <taxon>Bacteroidia</taxon>
        <taxon>Bacteroidales</taxon>
        <taxon>Prevotellaceae</taxon>
        <taxon>Pseudoprevotella</taxon>
    </lineage>
</organism>
<proteinExistence type="predicted"/>
<dbReference type="Gene3D" id="6.20.20.10">
    <property type="match status" value="1"/>
</dbReference>
<sequence>MSKTKQILELSSPSIKTLREHVVGMVQRCHYCCGSGWFWGTDEFGESEKQPCPLCGGAGQLRPEVTIEWKGVNHV</sequence>
<keyword evidence="2" id="KW-1185">Reference proteome</keyword>
<dbReference type="KEGG" id="alq:C7Y71_000055"/>
<reference evidence="1 2" key="1">
    <citation type="submission" date="2018-11" db="EMBL/GenBank/DDBJ databases">
        <authorList>
            <person name="Na S.W."/>
            <person name="Baik M."/>
        </authorList>
    </citation>
    <scope>NUCLEOTIDE SEQUENCE [LARGE SCALE GENOMIC DNA]</scope>
    <source>
        <strain evidence="1 2">E39</strain>
    </source>
</reference>
<evidence type="ECO:0000313" key="1">
    <source>
        <dbReference type="EMBL" id="QFQ11553.1"/>
    </source>
</evidence>
<protein>
    <submittedName>
        <fullName evidence="1">Uncharacterized protein</fullName>
    </submittedName>
</protein>
<evidence type="ECO:0000313" key="2">
    <source>
        <dbReference type="Proteomes" id="UP000249375"/>
    </source>
</evidence>
<dbReference type="OrthoDB" id="1036884at2"/>
<dbReference type="AlphaFoldDB" id="A0A5P8E3I7"/>
<dbReference type="EMBL" id="CP033459">
    <property type="protein sequence ID" value="QFQ11553.1"/>
    <property type="molecule type" value="Genomic_DNA"/>
</dbReference>
<accession>A0A5P8E3I7</accession>
<dbReference type="RefSeq" id="WP_111899441.1">
    <property type="nucleotide sequence ID" value="NZ_CP033459.1"/>
</dbReference>
<dbReference type="Proteomes" id="UP000249375">
    <property type="component" value="Chromosome"/>
</dbReference>
<name>A0A5P8E3I7_9BACT</name>
<gene>
    <name evidence="1" type="ORF">C7Y71_000055</name>
</gene>